<sequence length="74" mass="8097">MTTTDDDLRQDQYRPREKSTPTPRSGRGRPPCPACIKARTTAVTAVATAAANTPHHISKNLKTIIRPSSLPFIL</sequence>
<dbReference type="AlphaFoldDB" id="A0ABD2BYV6"/>
<comment type="caution">
    <text evidence="2">The sequence shown here is derived from an EMBL/GenBank/DDBJ whole genome shotgun (WGS) entry which is preliminary data.</text>
</comment>
<gene>
    <name evidence="2" type="ORF">V1478_002049</name>
</gene>
<feature type="compositionally biased region" description="Basic and acidic residues" evidence="1">
    <location>
        <begin position="1"/>
        <end position="19"/>
    </location>
</feature>
<evidence type="ECO:0000313" key="3">
    <source>
        <dbReference type="Proteomes" id="UP001607302"/>
    </source>
</evidence>
<reference evidence="2 3" key="1">
    <citation type="journal article" date="2024" name="Ann. Entomol. Soc. Am.">
        <title>Genomic analyses of the southern and eastern yellowjacket wasps (Hymenoptera: Vespidae) reveal evolutionary signatures of social life.</title>
        <authorList>
            <person name="Catto M.A."/>
            <person name="Caine P.B."/>
            <person name="Orr S.E."/>
            <person name="Hunt B.G."/>
            <person name="Goodisman M.A.D."/>
        </authorList>
    </citation>
    <scope>NUCLEOTIDE SEQUENCE [LARGE SCALE GENOMIC DNA]</scope>
    <source>
        <strain evidence="2">233</strain>
        <tissue evidence="2">Head and thorax</tissue>
    </source>
</reference>
<evidence type="ECO:0000256" key="1">
    <source>
        <dbReference type="SAM" id="MobiDB-lite"/>
    </source>
</evidence>
<feature type="region of interest" description="Disordered" evidence="1">
    <location>
        <begin position="1"/>
        <end position="33"/>
    </location>
</feature>
<feature type="compositionally biased region" description="Low complexity" evidence="1">
    <location>
        <begin position="20"/>
        <end position="29"/>
    </location>
</feature>
<proteinExistence type="predicted"/>
<keyword evidence="3" id="KW-1185">Reference proteome</keyword>
<accession>A0ABD2BYV6</accession>
<dbReference type="EMBL" id="JAUDFV010000027">
    <property type="protein sequence ID" value="KAL2737963.1"/>
    <property type="molecule type" value="Genomic_DNA"/>
</dbReference>
<evidence type="ECO:0000313" key="2">
    <source>
        <dbReference type="EMBL" id="KAL2737963.1"/>
    </source>
</evidence>
<organism evidence="2 3">
    <name type="scientific">Vespula squamosa</name>
    <name type="common">Southern yellow jacket</name>
    <name type="synonym">Wasp</name>
    <dbReference type="NCBI Taxonomy" id="30214"/>
    <lineage>
        <taxon>Eukaryota</taxon>
        <taxon>Metazoa</taxon>
        <taxon>Ecdysozoa</taxon>
        <taxon>Arthropoda</taxon>
        <taxon>Hexapoda</taxon>
        <taxon>Insecta</taxon>
        <taxon>Pterygota</taxon>
        <taxon>Neoptera</taxon>
        <taxon>Endopterygota</taxon>
        <taxon>Hymenoptera</taxon>
        <taxon>Apocrita</taxon>
        <taxon>Aculeata</taxon>
        <taxon>Vespoidea</taxon>
        <taxon>Vespidae</taxon>
        <taxon>Vespinae</taxon>
        <taxon>Vespula</taxon>
    </lineage>
</organism>
<name>A0ABD2BYV6_VESSQ</name>
<dbReference type="Proteomes" id="UP001607302">
    <property type="component" value="Unassembled WGS sequence"/>
</dbReference>
<protein>
    <submittedName>
        <fullName evidence="2">Uncharacterized protein</fullName>
    </submittedName>
</protein>